<sequence length="173" mass="19821">MSESFRQKPEELEQFIEFFEEDRENILRVKEFCKEKELDVEFKVHPKAETCEESAQHTDIKINQIVKTLIFKTGENLVAVLAPGDERVDTDKIRENTGEENVRMADPEEVKNRTGYVIGGVSPFDLEIPVYMEEELLEHDIVRPAAGSRVIGVEISPEELEETLNAESVKLVD</sequence>
<dbReference type="PANTHER" id="PTHR30411:SF1">
    <property type="entry name" value="CYTOPLASMIC PROTEIN"/>
    <property type="match status" value="1"/>
</dbReference>
<evidence type="ECO:0000259" key="1">
    <source>
        <dbReference type="Pfam" id="PF04073"/>
    </source>
</evidence>
<dbReference type="EMBL" id="CP040089">
    <property type="protein sequence ID" value="QGA79996.1"/>
    <property type="molecule type" value="Genomic_DNA"/>
</dbReference>
<dbReference type="InterPro" id="IPR007214">
    <property type="entry name" value="YbaK/aa-tRNA-synth-assoc-dom"/>
</dbReference>
<gene>
    <name evidence="2" type="primary">ebsC</name>
    <name evidence="2" type="ORF">LC1Nh_0088</name>
</gene>
<dbReference type="Proteomes" id="UP000377803">
    <property type="component" value="Chromosome"/>
</dbReference>
<dbReference type="Pfam" id="PF04073">
    <property type="entry name" value="tRNA_edit"/>
    <property type="match status" value="1"/>
</dbReference>
<proteinExistence type="predicted"/>
<dbReference type="SUPFAM" id="SSF55826">
    <property type="entry name" value="YbaK/ProRS associated domain"/>
    <property type="match status" value="1"/>
</dbReference>
<feature type="domain" description="YbaK/aminoacyl-tRNA synthetase-associated" evidence="1">
    <location>
        <begin position="45"/>
        <end position="161"/>
    </location>
</feature>
<name>A0A5Q0UEN5_9ARCH</name>
<dbReference type="OrthoDB" id="27691at2157"/>
<organism evidence="2 3">
    <name type="scientific">Candidatus Nanohalobium constans</name>
    <dbReference type="NCBI Taxonomy" id="2565781"/>
    <lineage>
        <taxon>Archaea</taxon>
        <taxon>Candidatus Nanohalarchaeota</taxon>
        <taxon>Candidatus Nanohalobia</taxon>
        <taxon>Candidatus Nanohalobiales</taxon>
        <taxon>Candidatus Nanohalobiaceae</taxon>
        <taxon>Candidatus Nanohalobium</taxon>
    </lineage>
</organism>
<dbReference type="KEGG" id="ncon:LC1Nh_0088"/>
<keyword evidence="3" id="KW-1185">Reference proteome</keyword>
<dbReference type="InterPro" id="IPR036754">
    <property type="entry name" value="YbaK/aa-tRNA-synt-asso_dom_sf"/>
</dbReference>
<dbReference type="GO" id="GO:0002161">
    <property type="term" value="F:aminoacyl-tRNA deacylase activity"/>
    <property type="evidence" value="ECO:0007669"/>
    <property type="project" value="InterPro"/>
</dbReference>
<dbReference type="PANTHER" id="PTHR30411">
    <property type="entry name" value="CYTOPLASMIC PROTEIN"/>
    <property type="match status" value="1"/>
</dbReference>
<dbReference type="RefSeq" id="WP_217907051.1">
    <property type="nucleotide sequence ID" value="NZ_CP040089.1"/>
</dbReference>
<dbReference type="AlphaFoldDB" id="A0A5Q0UEN5"/>
<dbReference type="GeneID" id="42364468"/>
<accession>A0A5Q0UEN5</accession>
<evidence type="ECO:0000313" key="2">
    <source>
        <dbReference type="EMBL" id="QGA79996.1"/>
    </source>
</evidence>
<dbReference type="CDD" id="cd04333">
    <property type="entry name" value="ProX_deacylase"/>
    <property type="match status" value="1"/>
</dbReference>
<evidence type="ECO:0000313" key="3">
    <source>
        <dbReference type="Proteomes" id="UP000377803"/>
    </source>
</evidence>
<dbReference type="Gene3D" id="3.90.960.10">
    <property type="entry name" value="YbaK/aminoacyl-tRNA synthetase-associated domain"/>
    <property type="match status" value="1"/>
</dbReference>
<reference evidence="3" key="1">
    <citation type="submission" date="2019-05" db="EMBL/GenBank/DDBJ databases">
        <title>Candidatus Nanohalobium constans, a novel model system to study the DPANN nano-sized archaea: genomic and physiological characterization of a nanoarchaeon co-cultured with its chitinotrophic host.</title>
        <authorList>
            <person name="La Cono V."/>
            <person name="Arcadi E."/>
            <person name="Crisafi F."/>
            <person name="Denaro R."/>
            <person name="La Spada G."/>
            <person name="Messina E."/>
            <person name="Smedile F."/>
            <person name="Toshchakov S.V."/>
            <person name="Shevchenko M.A."/>
            <person name="Golyshin P.N."/>
            <person name="Golyshina O.V."/>
            <person name="Ferrer M."/>
            <person name="Rohde M."/>
            <person name="Mushegian A."/>
            <person name="Sorokin D.Y."/>
            <person name="Giuliano L."/>
            <person name="Yakimov M.M."/>
        </authorList>
    </citation>
    <scope>NUCLEOTIDE SEQUENCE [LARGE SCALE GENOMIC DNA]</scope>
    <source>
        <strain evidence="3">LC1Nh</strain>
    </source>
</reference>
<protein>
    <submittedName>
        <fullName evidence="2">Cys-tRNA(Pro) deacylase, prolyl-tRNA editing enzyme YbaK/EbsC</fullName>
    </submittedName>
</protein>